<dbReference type="Proteomes" id="UP000239735">
    <property type="component" value="Unassembled WGS sequence"/>
</dbReference>
<protein>
    <submittedName>
        <fullName evidence="3">Ketosteroid isomerase-like enzyme</fullName>
    </submittedName>
</protein>
<gene>
    <name evidence="3" type="ORF">SBA5_240012</name>
</gene>
<feature type="chain" id="PRO_5014660413" evidence="1">
    <location>
        <begin position="29"/>
        <end position="186"/>
    </location>
</feature>
<evidence type="ECO:0000256" key="1">
    <source>
        <dbReference type="SAM" id="SignalP"/>
    </source>
</evidence>
<feature type="domain" description="DUF4440" evidence="2">
    <location>
        <begin position="57"/>
        <end position="165"/>
    </location>
</feature>
<dbReference type="InterPro" id="IPR032710">
    <property type="entry name" value="NTF2-like_dom_sf"/>
</dbReference>
<evidence type="ECO:0000313" key="3">
    <source>
        <dbReference type="EMBL" id="SPE19429.1"/>
    </source>
</evidence>
<dbReference type="AlphaFoldDB" id="A0A2N9L829"/>
<keyword evidence="3" id="KW-0413">Isomerase</keyword>
<dbReference type="EMBL" id="OKRB01000080">
    <property type="protein sequence ID" value="SPE19429.1"/>
    <property type="molecule type" value="Genomic_DNA"/>
</dbReference>
<evidence type="ECO:0000259" key="2">
    <source>
        <dbReference type="Pfam" id="PF14534"/>
    </source>
</evidence>
<dbReference type="GO" id="GO:0016853">
    <property type="term" value="F:isomerase activity"/>
    <property type="evidence" value="ECO:0007669"/>
    <property type="project" value="UniProtKB-KW"/>
</dbReference>
<keyword evidence="1" id="KW-0732">Signal</keyword>
<accession>A0A2N9L829</accession>
<sequence length="186" mass="19445">MLKSRHFLFSIIAITGLTAGTCSGIARAQLPEPGVSSAAPNPLTDSTANPGKMLLFQLEARFAKDVEERGGAGFASWFAADGVALGNGKAPLIGKVAIAKSATWSPKDYQLTWTPTDGAMGPSGDMGYTWGHFEGRSRDANGNPVLTSGRYITTWRKEPDGSWKVVLDAGANDAPAVGDCCKLPGS</sequence>
<reference evidence="4" key="1">
    <citation type="submission" date="2018-02" db="EMBL/GenBank/DDBJ databases">
        <authorList>
            <person name="Hausmann B."/>
        </authorList>
    </citation>
    <scope>NUCLEOTIDE SEQUENCE [LARGE SCALE GENOMIC DNA]</scope>
    <source>
        <strain evidence="4">Peat soil MAG SbA5</strain>
    </source>
</reference>
<feature type="signal peptide" evidence="1">
    <location>
        <begin position="1"/>
        <end position="28"/>
    </location>
</feature>
<dbReference type="Pfam" id="PF14534">
    <property type="entry name" value="DUF4440"/>
    <property type="match status" value="1"/>
</dbReference>
<dbReference type="Gene3D" id="3.10.450.50">
    <property type="match status" value="1"/>
</dbReference>
<name>A0A2N9L829_9BACT</name>
<evidence type="ECO:0000313" key="4">
    <source>
        <dbReference type="Proteomes" id="UP000239735"/>
    </source>
</evidence>
<dbReference type="SUPFAM" id="SSF54427">
    <property type="entry name" value="NTF2-like"/>
    <property type="match status" value="1"/>
</dbReference>
<organism evidence="3 4">
    <name type="scientific">Candidatus Sulfuritelmatomonas gaucii</name>
    <dbReference type="NCBI Taxonomy" id="2043161"/>
    <lineage>
        <taxon>Bacteria</taxon>
        <taxon>Pseudomonadati</taxon>
        <taxon>Acidobacteriota</taxon>
        <taxon>Terriglobia</taxon>
        <taxon>Terriglobales</taxon>
        <taxon>Acidobacteriaceae</taxon>
        <taxon>Candidatus Sulfuritelmatomonas</taxon>
    </lineage>
</organism>
<proteinExistence type="predicted"/>
<dbReference type="OrthoDB" id="7201546at2"/>
<dbReference type="InterPro" id="IPR027843">
    <property type="entry name" value="DUF4440"/>
</dbReference>